<evidence type="ECO:0000313" key="7">
    <source>
        <dbReference type="Proteomes" id="UP001251524"/>
    </source>
</evidence>
<evidence type="ECO:0000259" key="5">
    <source>
        <dbReference type="PROSITE" id="PS51891"/>
    </source>
</evidence>
<dbReference type="PANTHER" id="PTHR33337">
    <property type="entry name" value="GFA DOMAIN-CONTAINING PROTEIN"/>
    <property type="match status" value="1"/>
</dbReference>
<comment type="caution">
    <text evidence="6">The sequence shown here is derived from an EMBL/GenBank/DDBJ whole genome shotgun (WGS) entry which is preliminary data.</text>
</comment>
<proteinExistence type="inferred from homology"/>
<reference evidence="6 7" key="1">
    <citation type="submission" date="2023-07" db="EMBL/GenBank/DDBJ databases">
        <title>Sorghum-associated microbial communities from plants grown in Nebraska, USA.</title>
        <authorList>
            <person name="Schachtman D."/>
        </authorList>
    </citation>
    <scope>NUCLEOTIDE SEQUENCE [LARGE SCALE GENOMIC DNA]</scope>
    <source>
        <strain evidence="6 7">BE198</strain>
    </source>
</reference>
<evidence type="ECO:0000256" key="3">
    <source>
        <dbReference type="ARBA" id="ARBA00022833"/>
    </source>
</evidence>
<evidence type="ECO:0000256" key="1">
    <source>
        <dbReference type="ARBA" id="ARBA00005495"/>
    </source>
</evidence>
<comment type="similarity">
    <text evidence="1">Belongs to the Gfa family.</text>
</comment>
<sequence length="136" mass="14631">MTIKGGCLCGTVRYEIAGAFAGAGNCHCSMCRKAHGAAFATWAFVDPDEFRWTSGEDSIAAYRSSPQRERLFCSKCGSPLAASHSGKISEVVLGAVDGDPAVRPREHIFVGSKAPWYEITDELAQFEQWPPGMGQA</sequence>
<dbReference type="Pfam" id="PF04828">
    <property type="entry name" value="GFA"/>
    <property type="match status" value="1"/>
</dbReference>
<dbReference type="EMBL" id="JAVDVY010000001">
    <property type="protein sequence ID" value="MDR7133296.1"/>
    <property type="molecule type" value="Genomic_DNA"/>
</dbReference>
<protein>
    <recommendedName>
        <fullName evidence="5">CENP-V/GFA domain-containing protein</fullName>
    </recommendedName>
</protein>
<keyword evidence="4" id="KW-0456">Lyase</keyword>
<dbReference type="Gene3D" id="3.90.1590.10">
    <property type="entry name" value="glutathione-dependent formaldehyde- activating enzyme (gfa)"/>
    <property type="match status" value="1"/>
</dbReference>
<feature type="domain" description="CENP-V/GFA" evidence="5">
    <location>
        <begin position="3"/>
        <end position="118"/>
    </location>
</feature>
<dbReference type="SUPFAM" id="SSF51316">
    <property type="entry name" value="Mss4-like"/>
    <property type="match status" value="1"/>
</dbReference>
<evidence type="ECO:0000256" key="2">
    <source>
        <dbReference type="ARBA" id="ARBA00022723"/>
    </source>
</evidence>
<keyword evidence="7" id="KW-1185">Reference proteome</keyword>
<name>A0ABU1W6U6_9GAMM</name>
<gene>
    <name evidence="6" type="ORF">J2X06_000480</name>
</gene>
<dbReference type="Proteomes" id="UP001251524">
    <property type="component" value="Unassembled WGS sequence"/>
</dbReference>
<dbReference type="PROSITE" id="PS51891">
    <property type="entry name" value="CENP_V_GFA"/>
    <property type="match status" value="1"/>
</dbReference>
<keyword evidence="3" id="KW-0862">Zinc</keyword>
<evidence type="ECO:0000256" key="4">
    <source>
        <dbReference type="ARBA" id="ARBA00023239"/>
    </source>
</evidence>
<dbReference type="InterPro" id="IPR011057">
    <property type="entry name" value="Mss4-like_sf"/>
</dbReference>
<dbReference type="InterPro" id="IPR006913">
    <property type="entry name" value="CENP-V/GFA"/>
</dbReference>
<keyword evidence="2" id="KW-0479">Metal-binding</keyword>
<accession>A0ABU1W6U6</accession>
<dbReference type="PANTHER" id="PTHR33337:SF40">
    <property type="entry name" value="CENP-V_GFA DOMAIN-CONTAINING PROTEIN-RELATED"/>
    <property type="match status" value="1"/>
</dbReference>
<organism evidence="6 7">
    <name type="scientific">Lysobacter niastensis</name>
    <dbReference type="NCBI Taxonomy" id="380629"/>
    <lineage>
        <taxon>Bacteria</taxon>
        <taxon>Pseudomonadati</taxon>
        <taxon>Pseudomonadota</taxon>
        <taxon>Gammaproteobacteria</taxon>
        <taxon>Lysobacterales</taxon>
        <taxon>Lysobacteraceae</taxon>
        <taxon>Lysobacter</taxon>
    </lineage>
</organism>
<dbReference type="RefSeq" id="WP_310057785.1">
    <property type="nucleotide sequence ID" value="NZ_JAVDVY010000001.1"/>
</dbReference>
<evidence type="ECO:0000313" key="6">
    <source>
        <dbReference type="EMBL" id="MDR7133296.1"/>
    </source>
</evidence>